<dbReference type="KEGG" id="hdu:HD_0167"/>
<keyword evidence="2" id="KW-1185">Reference proteome</keyword>
<proteinExistence type="predicted"/>
<gene>
    <name evidence="1" type="ordered locus">HD_0167</name>
</gene>
<accession>Q7VPC2</accession>
<dbReference type="AlphaFoldDB" id="Q7VPC2"/>
<protein>
    <submittedName>
        <fullName evidence="1">Uncharacterized protein</fullName>
    </submittedName>
</protein>
<dbReference type="Proteomes" id="UP000001022">
    <property type="component" value="Chromosome"/>
</dbReference>
<sequence length="34" mass="4334">MPRQLKQYRLTIYNDQNQYTEEYKKLTQAFYLNM</sequence>
<evidence type="ECO:0000313" key="2">
    <source>
        <dbReference type="Proteomes" id="UP000001022"/>
    </source>
</evidence>
<name>Q7VPC2_HAEDU</name>
<dbReference type="HOGENOM" id="CLU_3374018_0_0_6"/>
<reference evidence="2" key="1">
    <citation type="submission" date="2003-06" db="EMBL/GenBank/DDBJ databases">
        <title>The complete genome sequence of Haemophilus ducreyi.</title>
        <authorList>
            <person name="Munson R.S. Jr."/>
            <person name="Ray W.C."/>
            <person name="Mahairas G."/>
            <person name="Sabo P."/>
            <person name="Mungur R."/>
            <person name="Johnson L."/>
            <person name="Nguyen D."/>
            <person name="Wang J."/>
            <person name="Forst C."/>
            <person name="Hood L."/>
        </authorList>
    </citation>
    <scope>NUCLEOTIDE SEQUENCE [LARGE SCALE GENOMIC DNA]</scope>
    <source>
        <strain evidence="2">35000HP / ATCC 700724</strain>
    </source>
</reference>
<dbReference type="EMBL" id="AE017143">
    <property type="protein sequence ID" value="AAP95160.1"/>
    <property type="molecule type" value="Genomic_DNA"/>
</dbReference>
<organism evidence="1 2">
    <name type="scientific">Haemophilus ducreyi (strain 35000HP / ATCC 700724)</name>
    <dbReference type="NCBI Taxonomy" id="233412"/>
    <lineage>
        <taxon>Bacteria</taxon>
        <taxon>Pseudomonadati</taxon>
        <taxon>Pseudomonadota</taxon>
        <taxon>Gammaproteobacteria</taxon>
        <taxon>Pasteurellales</taxon>
        <taxon>Pasteurellaceae</taxon>
        <taxon>Haemophilus</taxon>
    </lineage>
</organism>
<evidence type="ECO:0000313" key="1">
    <source>
        <dbReference type="EMBL" id="AAP95160.1"/>
    </source>
</evidence>